<evidence type="ECO:0000313" key="3">
    <source>
        <dbReference type="EMBL" id="TDK27154.1"/>
    </source>
</evidence>
<dbReference type="Pfam" id="PF03544">
    <property type="entry name" value="TonB_C"/>
    <property type="match status" value="1"/>
</dbReference>
<organism evidence="3 4">
    <name type="scientific">Luteimonas aestuarii</name>
    <dbReference type="NCBI Taxonomy" id="453837"/>
    <lineage>
        <taxon>Bacteria</taxon>
        <taxon>Pseudomonadati</taxon>
        <taxon>Pseudomonadota</taxon>
        <taxon>Gammaproteobacteria</taxon>
        <taxon>Lysobacterales</taxon>
        <taxon>Lysobacteraceae</taxon>
        <taxon>Luteimonas</taxon>
    </lineage>
</organism>
<feature type="signal peptide" evidence="1">
    <location>
        <begin position="1"/>
        <end position="20"/>
    </location>
</feature>
<gene>
    <name evidence="3" type="ORF">E2F46_02770</name>
</gene>
<feature type="chain" id="PRO_5020860298" description="TonB C-terminal domain-containing protein" evidence="1">
    <location>
        <begin position="21"/>
        <end position="291"/>
    </location>
</feature>
<protein>
    <recommendedName>
        <fullName evidence="2">TonB C-terminal domain-containing protein</fullName>
    </recommendedName>
</protein>
<dbReference type="SUPFAM" id="SSF74653">
    <property type="entry name" value="TolA/TonB C-terminal domain"/>
    <property type="match status" value="1"/>
</dbReference>
<evidence type="ECO:0000313" key="4">
    <source>
        <dbReference type="Proteomes" id="UP000294796"/>
    </source>
</evidence>
<name>A0A4R5U0T5_9GAMM</name>
<dbReference type="RefSeq" id="WP_133320654.1">
    <property type="nucleotide sequence ID" value="NZ_SMTF01000002.1"/>
</dbReference>
<sequence length="291" mass="31511">MRKLAWVALLLVFAAGTSFAQSPAAARKLIEHSMVVTGHVLIEPDGSASGLELDQPEKLPAVVTRMVEGAVPGWRFEPVLVDGEPRKVKARMSLRLVANMLENGDYRISMRSGYFGKDALSPDERGAVERSSILAVAKQTRISYPMQAARVGAQGTVYVTVRVGRDGSVLDAVAEQVNLRTRGTPRQMESMRNMLARSAVSGVREWTYAPPTSGDLVGEESWSGRVTVDFTLDGEGRPEYGQWHAYIPGPRAIAPWLVDDLGAHGSPDLADPDGLHLVGQGLKLLTPLQES</sequence>
<dbReference type="Gene3D" id="3.30.1150.10">
    <property type="match status" value="1"/>
</dbReference>
<keyword evidence="4" id="KW-1185">Reference proteome</keyword>
<evidence type="ECO:0000256" key="1">
    <source>
        <dbReference type="SAM" id="SignalP"/>
    </source>
</evidence>
<keyword evidence="1" id="KW-0732">Signal</keyword>
<dbReference type="AlphaFoldDB" id="A0A4R5U0T5"/>
<dbReference type="OrthoDB" id="5982524at2"/>
<feature type="domain" description="TonB C-terminal" evidence="2">
    <location>
        <begin position="142"/>
        <end position="212"/>
    </location>
</feature>
<dbReference type="GO" id="GO:0055085">
    <property type="term" value="P:transmembrane transport"/>
    <property type="evidence" value="ECO:0007669"/>
    <property type="project" value="InterPro"/>
</dbReference>
<comment type="caution">
    <text evidence="3">The sequence shown here is derived from an EMBL/GenBank/DDBJ whole genome shotgun (WGS) entry which is preliminary data.</text>
</comment>
<dbReference type="EMBL" id="SMTF01000002">
    <property type="protein sequence ID" value="TDK27154.1"/>
    <property type="molecule type" value="Genomic_DNA"/>
</dbReference>
<proteinExistence type="predicted"/>
<reference evidence="3 4" key="1">
    <citation type="submission" date="2019-03" db="EMBL/GenBank/DDBJ databases">
        <title>Luteimonas zhaokaii sp.nov., isolated from the rectal contents of Plateau pika in Yushu, Qinghai Province, China.</title>
        <authorList>
            <person name="Zhang G."/>
        </authorList>
    </citation>
    <scope>NUCLEOTIDE SEQUENCE [LARGE SCALE GENOMIC DNA]</scope>
    <source>
        <strain evidence="3 4">B9</strain>
    </source>
</reference>
<accession>A0A4R5U0T5</accession>
<dbReference type="Proteomes" id="UP000294796">
    <property type="component" value="Unassembled WGS sequence"/>
</dbReference>
<evidence type="ECO:0000259" key="2">
    <source>
        <dbReference type="Pfam" id="PF03544"/>
    </source>
</evidence>
<dbReference type="InterPro" id="IPR037682">
    <property type="entry name" value="TonB_C"/>
</dbReference>